<feature type="region of interest" description="Disordered" evidence="1">
    <location>
        <begin position="1"/>
        <end position="33"/>
    </location>
</feature>
<gene>
    <name evidence="2" type="ORF">RRG08_061277</name>
</gene>
<proteinExistence type="predicted"/>
<evidence type="ECO:0000256" key="1">
    <source>
        <dbReference type="SAM" id="MobiDB-lite"/>
    </source>
</evidence>
<evidence type="ECO:0000313" key="2">
    <source>
        <dbReference type="EMBL" id="KAK3768820.1"/>
    </source>
</evidence>
<evidence type="ECO:0000313" key="3">
    <source>
        <dbReference type="Proteomes" id="UP001283361"/>
    </source>
</evidence>
<dbReference type="AlphaFoldDB" id="A0AAE0ZGL6"/>
<protein>
    <submittedName>
        <fullName evidence="2">Uncharacterized protein</fullName>
    </submittedName>
</protein>
<keyword evidence="3" id="KW-1185">Reference proteome</keyword>
<accession>A0AAE0ZGL6</accession>
<name>A0AAE0ZGL6_9GAST</name>
<dbReference type="EMBL" id="JAWDGP010004017">
    <property type="protein sequence ID" value="KAK3768820.1"/>
    <property type="molecule type" value="Genomic_DNA"/>
</dbReference>
<organism evidence="2 3">
    <name type="scientific">Elysia crispata</name>
    <name type="common">lettuce slug</name>
    <dbReference type="NCBI Taxonomy" id="231223"/>
    <lineage>
        <taxon>Eukaryota</taxon>
        <taxon>Metazoa</taxon>
        <taxon>Spiralia</taxon>
        <taxon>Lophotrochozoa</taxon>
        <taxon>Mollusca</taxon>
        <taxon>Gastropoda</taxon>
        <taxon>Heterobranchia</taxon>
        <taxon>Euthyneura</taxon>
        <taxon>Panpulmonata</taxon>
        <taxon>Sacoglossa</taxon>
        <taxon>Placobranchoidea</taxon>
        <taxon>Plakobranchidae</taxon>
        <taxon>Elysia</taxon>
    </lineage>
</organism>
<feature type="compositionally biased region" description="Polar residues" evidence="1">
    <location>
        <begin position="14"/>
        <end position="27"/>
    </location>
</feature>
<sequence>MMMTIVKATEDGQSDTSSPLSGYPSSDRSSRGGVMLTPLLTSARCDRQQAQAHPLITFDLRHVDKASTKHLRLFGKLTTLALTPMSAQKPLIIASLHSSIKIACQLKLLTRSPPTFDGECEMDREKRDHEAQQKPKFLPAPLALIYEVIYTPVNDTSLLSGHEHVTWLGGSLTCHKKFVNITANRVMITTVACELPSRRTETKLRFELRSETSVRLVQAKHSSH</sequence>
<comment type="caution">
    <text evidence="2">The sequence shown here is derived from an EMBL/GenBank/DDBJ whole genome shotgun (WGS) entry which is preliminary data.</text>
</comment>
<dbReference type="Proteomes" id="UP001283361">
    <property type="component" value="Unassembled WGS sequence"/>
</dbReference>
<reference evidence="2" key="1">
    <citation type="journal article" date="2023" name="G3 (Bethesda)">
        <title>A reference genome for the long-term kleptoplast-retaining sea slug Elysia crispata morphotype clarki.</title>
        <authorList>
            <person name="Eastman K.E."/>
            <person name="Pendleton A.L."/>
            <person name="Shaikh M.A."/>
            <person name="Suttiyut T."/>
            <person name="Ogas R."/>
            <person name="Tomko P."/>
            <person name="Gavelis G."/>
            <person name="Widhalm J.R."/>
            <person name="Wisecaver J.H."/>
        </authorList>
    </citation>
    <scope>NUCLEOTIDE SEQUENCE</scope>
    <source>
        <strain evidence="2">ECLA1</strain>
    </source>
</reference>